<evidence type="ECO:0000313" key="2">
    <source>
        <dbReference type="Proteomes" id="UP000242287"/>
    </source>
</evidence>
<protein>
    <submittedName>
        <fullName evidence="1">Uncharacterized protein</fullName>
    </submittedName>
</protein>
<keyword evidence="2" id="KW-1185">Reference proteome</keyword>
<evidence type="ECO:0000313" key="1">
    <source>
        <dbReference type="EMBL" id="PFH47917.1"/>
    </source>
</evidence>
<reference evidence="1 2" key="1">
    <citation type="submission" date="2014-02" db="EMBL/GenBank/DDBJ databases">
        <title>Transposable element dynamics among asymbiotic and ectomycorrhizal Amanita fungi.</title>
        <authorList>
            <consortium name="DOE Joint Genome Institute"/>
            <person name="Hess J."/>
            <person name="Skrede I."/>
            <person name="Wolfe B."/>
            <person name="LaButti K."/>
            <person name="Ohm R.A."/>
            <person name="Grigoriev I.V."/>
            <person name="Pringle A."/>
        </authorList>
    </citation>
    <scope>NUCLEOTIDE SEQUENCE [LARGE SCALE GENOMIC DNA]</scope>
    <source>
        <strain evidence="1 2">SKay4041</strain>
    </source>
</reference>
<dbReference type="AlphaFoldDB" id="A0A2A9NI31"/>
<name>A0A2A9NI31_9AGAR</name>
<dbReference type="OrthoDB" id="2687798at2759"/>
<dbReference type="EMBL" id="KZ302085">
    <property type="protein sequence ID" value="PFH47917.1"/>
    <property type="molecule type" value="Genomic_DNA"/>
</dbReference>
<accession>A0A2A9NI31</accession>
<proteinExistence type="predicted"/>
<sequence>MQILRLTSYPTRYSRQFMRARFRHYSAKDNPVIRGQDLNTARELLAHLDGSEEVVECHTVVSRDNTVIHSVEKSVSVTNGPRNGKQVADTFMDDDDPIHHLSGPWSRAGMLSSEYDGVNRNEEPYGRKEGAKDDLRYGCMEKYKRESGV</sequence>
<gene>
    <name evidence="1" type="ORF">AMATHDRAFT_49940</name>
</gene>
<dbReference type="Proteomes" id="UP000242287">
    <property type="component" value="Unassembled WGS sequence"/>
</dbReference>
<organism evidence="1 2">
    <name type="scientific">Amanita thiersii Skay4041</name>
    <dbReference type="NCBI Taxonomy" id="703135"/>
    <lineage>
        <taxon>Eukaryota</taxon>
        <taxon>Fungi</taxon>
        <taxon>Dikarya</taxon>
        <taxon>Basidiomycota</taxon>
        <taxon>Agaricomycotina</taxon>
        <taxon>Agaricomycetes</taxon>
        <taxon>Agaricomycetidae</taxon>
        <taxon>Agaricales</taxon>
        <taxon>Pluteineae</taxon>
        <taxon>Amanitaceae</taxon>
        <taxon>Amanita</taxon>
    </lineage>
</organism>